<dbReference type="SUPFAM" id="SSF57938">
    <property type="entry name" value="DnaJ/Hsp40 cysteine-rich domain"/>
    <property type="match status" value="1"/>
</dbReference>
<dbReference type="Gene3D" id="2.10.230.10">
    <property type="entry name" value="Heat shock protein DnaJ, cysteine-rich domain"/>
    <property type="match status" value="1"/>
</dbReference>
<evidence type="ECO:0000313" key="8">
    <source>
        <dbReference type="EMBL" id="KKO02791.1"/>
    </source>
</evidence>
<keyword evidence="2" id="KW-0677">Repeat</keyword>
<dbReference type="PANTHER" id="PTHR43096:SF52">
    <property type="entry name" value="DNAJ HOMOLOG 1, MITOCHONDRIAL-RELATED"/>
    <property type="match status" value="1"/>
</dbReference>
<dbReference type="InterPro" id="IPR012724">
    <property type="entry name" value="DnaJ"/>
</dbReference>
<dbReference type="GO" id="GO:0008270">
    <property type="term" value="F:zinc ion binding"/>
    <property type="evidence" value="ECO:0007669"/>
    <property type="project" value="UniProtKB-KW"/>
</dbReference>
<evidence type="ECO:0000259" key="6">
    <source>
        <dbReference type="PROSITE" id="PS50076"/>
    </source>
</evidence>
<dbReference type="SUPFAM" id="SSF49493">
    <property type="entry name" value="HSP40/DnaJ peptide-binding domain"/>
    <property type="match status" value="2"/>
</dbReference>
<dbReference type="InterPro" id="IPR001305">
    <property type="entry name" value="HSP_DnaJ_Cys-rich_dom"/>
</dbReference>
<dbReference type="GO" id="GO:0042026">
    <property type="term" value="P:protein refolding"/>
    <property type="evidence" value="ECO:0007669"/>
    <property type="project" value="TreeGrafter"/>
</dbReference>
<keyword evidence="3" id="KW-0863">Zinc-finger</keyword>
<dbReference type="Pfam" id="PF00684">
    <property type="entry name" value="DnaJ_CXXCXGXG"/>
    <property type="match status" value="1"/>
</dbReference>
<dbReference type="GO" id="GO:0051082">
    <property type="term" value="F:unfolded protein binding"/>
    <property type="evidence" value="ECO:0007669"/>
    <property type="project" value="InterPro"/>
</dbReference>
<dbReference type="HAMAP" id="MF_01152">
    <property type="entry name" value="DnaJ"/>
    <property type="match status" value="1"/>
</dbReference>
<feature type="domain" description="CR-type" evidence="7">
    <location>
        <begin position="130"/>
        <end position="212"/>
    </location>
</feature>
<organism evidence="8">
    <name type="scientific">marine sediment metagenome</name>
    <dbReference type="NCBI Taxonomy" id="412755"/>
    <lineage>
        <taxon>unclassified sequences</taxon>
        <taxon>metagenomes</taxon>
        <taxon>ecological metagenomes</taxon>
    </lineage>
</organism>
<evidence type="ECO:0008006" key="9">
    <source>
        <dbReference type="Google" id="ProtNLM"/>
    </source>
</evidence>
<dbReference type="FunFam" id="2.10.230.10:FF:000002">
    <property type="entry name" value="Molecular chaperone DnaJ"/>
    <property type="match status" value="1"/>
</dbReference>
<dbReference type="CDD" id="cd10719">
    <property type="entry name" value="DnaJ_zf"/>
    <property type="match status" value="1"/>
</dbReference>
<dbReference type="GO" id="GO:0009408">
    <property type="term" value="P:response to heat"/>
    <property type="evidence" value="ECO:0007669"/>
    <property type="project" value="InterPro"/>
</dbReference>
<dbReference type="PRINTS" id="PR00625">
    <property type="entry name" value="JDOMAIN"/>
</dbReference>
<gene>
    <name evidence="8" type="ORF">LCGC14_0102410</name>
</gene>
<dbReference type="AlphaFoldDB" id="A0A0F9VCC9"/>
<dbReference type="InterPro" id="IPR036869">
    <property type="entry name" value="J_dom_sf"/>
</dbReference>
<proteinExistence type="inferred from homology"/>
<dbReference type="CDD" id="cd06257">
    <property type="entry name" value="DnaJ"/>
    <property type="match status" value="1"/>
</dbReference>
<evidence type="ECO:0000256" key="1">
    <source>
        <dbReference type="ARBA" id="ARBA00022723"/>
    </source>
</evidence>
<dbReference type="SMART" id="SM00271">
    <property type="entry name" value="DnaJ"/>
    <property type="match status" value="1"/>
</dbReference>
<dbReference type="InterPro" id="IPR036410">
    <property type="entry name" value="HSP_DnaJ_Cys-rich_dom_sf"/>
</dbReference>
<keyword evidence="5" id="KW-0143">Chaperone</keyword>
<dbReference type="FunFam" id="2.60.260.20:FF:000005">
    <property type="entry name" value="Chaperone protein dnaJ 1, mitochondrial"/>
    <property type="match status" value="1"/>
</dbReference>
<dbReference type="InterPro" id="IPR008971">
    <property type="entry name" value="HSP40/DnaJ_pept-bd"/>
</dbReference>
<dbReference type="PROSITE" id="PS00636">
    <property type="entry name" value="DNAJ_1"/>
    <property type="match status" value="1"/>
</dbReference>
<comment type="caution">
    <text evidence="8">The sequence shown here is derived from an EMBL/GenBank/DDBJ whole genome shotgun (WGS) entry which is preliminary data.</text>
</comment>
<dbReference type="PROSITE" id="PS50076">
    <property type="entry name" value="DNAJ_2"/>
    <property type="match status" value="1"/>
</dbReference>
<dbReference type="PANTHER" id="PTHR43096">
    <property type="entry name" value="DNAJ HOMOLOG 1, MITOCHONDRIAL-RELATED"/>
    <property type="match status" value="1"/>
</dbReference>
<evidence type="ECO:0000259" key="7">
    <source>
        <dbReference type="PROSITE" id="PS51188"/>
    </source>
</evidence>
<reference evidence="8" key="1">
    <citation type="journal article" date="2015" name="Nature">
        <title>Complex archaea that bridge the gap between prokaryotes and eukaryotes.</title>
        <authorList>
            <person name="Spang A."/>
            <person name="Saw J.H."/>
            <person name="Jorgensen S.L."/>
            <person name="Zaremba-Niedzwiedzka K."/>
            <person name="Martijn J."/>
            <person name="Lind A.E."/>
            <person name="van Eijk R."/>
            <person name="Schleper C."/>
            <person name="Guy L."/>
            <person name="Ettema T.J."/>
        </authorList>
    </citation>
    <scope>NUCLEOTIDE SEQUENCE</scope>
</reference>
<dbReference type="GO" id="GO:0005737">
    <property type="term" value="C:cytoplasm"/>
    <property type="evidence" value="ECO:0007669"/>
    <property type="project" value="TreeGrafter"/>
</dbReference>
<dbReference type="NCBIfam" id="NF008035">
    <property type="entry name" value="PRK10767.1"/>
    <property type="match status" value="1"/>
</dbReference>
<evidence type="ECO:0000256" key="5">
    <source>
        <dbReference type="ARBA" id="ARBA00023186"/>
    </source>
</evidence>
<evidence type="ECO:0000256" key="4">
    <source>
        <dbReference type="ARBA" id="ARBA00022833"/>
    </source>
</evidence>
<dbReference type="InterPro" id="IPR001623">
    <property type="entry name" value="DnaJ_domain"/>
</dbReference>
<keyword evidence="1" id="KW-0479">Metal-binding</keyword>
<feature type="domain" description="J" evidence="6">
    <location>
        <begin position="3"/>
        <end position="64"/>
    </location>
</feature>
<accession>A0A0F9VCC9</accession>
<dbReference type="Pfam" id="PF00226">
    <property type="entry name" value="DnaJ"/>
    <property type="match status" value="1"/>
</dbReference>
<sequence length="353" mass="39814">MKDYYQILGVSRGASQDEIKKAYRKLAHKHHPDKGGDERKFKEINEAYQILSDKEKRNQYDRFDRVFEGAGVGPDFDFGNVWGRSGEGVEFDLGEMFEEFFGFTKTRGDLRKGRDIEMNLEIPLEYTLLGQEKKISLYKMLSCSRCQGSGAEPGTPVKECFSCRGAGEVQQIRRTFFGSFTKHIICPECNGEGQKPERPCNVCKGEGRIKGNDNIKVFIPAGVDSNQVIKINGKGEAGRRGAKSGNLYVRILIKPHSIFQRKGDNLYLKIPVSFSQAALGDEIEISTLEGRKILLKIPRGTESGNILRISQKGIPRFSGHGRGDLYIELSIRTPRKLTRKQKELLEKLKEEGI</sequence>
<keyword evidence="4" id="KW-0862">Zinc</keyword>
<dbReference type="CDD" id="cd10747">
    <property type="entry name" value="DnaJ_C"/>
    <property type="match status" value="1"/>
</dbReference>
<dbReference type="InterPro" id="IPR002939">
    <property type="entry name" value="DnaJ_C"/>
</dbReference>
<dbReference type="Gene3D" id="1.10.287.110">
    <property type="entry name" value="DnaJ domain"/>
    <property type="match status" value="1"/>
</dbReference>
<dbReference type="SUPFAM" id="SSF46565">
    <property type="entry name" value="Chaperone J-domain"/>
    <property type="match status" value="1"/>
</dbReference>
<evidence type="ECO:0000256" key="2">
    <source>
        <dbReference type="ARBA" id="ARBA00022737"/>
    </source>
</evidence>
<name>A0A0F9VCC9_9ZZZZ</name>
<dbReference type="GO" id="GO:0031072">
    <property type="term" value="F:heat shock protein binding"/>
    <property type="evidence" value="ECO:0007669"/>
    <property type="project" value="InterPro"/>
</dbReference>
<evidence type="ECO:0000256" key="3">
    <source>
        <dbReference type="ARBA" id="ARBA00022771"/>
    </source>
</evidence>
<dbReference type="EMBL" id="LAZR01000029">
    <property type="protein sequence ID" value="KKO02791.1"/>
    <property type="molecule type" value="Genomic_DNA"/>
</dbReference>
<dbReference type="Pfam" id="PF01556">
    <property type="entry name" value="DnaJ_C"/>
    <property type="match status" value="1"/>
</dbReference>
<dbReference type="PROSITE" id="PS51188">
    <property type="entry name" value="ZF_CR"/>
    <property type="match status" value="1"/>
</dbReference>
<dbReference type="Gene3D" id="2.60.260.20">
    <property type="entry name" value="Urease metallochaperone UreE, N-terminal domain"/>
    <property type="match status" value="2"/>
</dbReference>
<dbReference type="InterPro" id="IPR018253">
    <property type="entry name" value="DnaJ_domain_CS"/>
</dbReference>
<dbReference type="NCBIfam" id="TIGR02349">
    <property type="entry name" value="DnaJ_bact"/>
    <property type="match status" value="1"/>
</dbReference>
<protein>
    <recommendedName>
        <fullName evidence="9">J domain-containing protein</fullName>
    </recommendedName>
</protein>
<dbReference type="GO" id="GO:0005524">
    <property type="term" value="F:ATP binding"/>
    <property type="evidence" value="ECO:0007669"/>
    <property type="project" value="InterPro"/>
</dbReference>